<proteinExistence type="predicted"/>
<dbReference type="AlphaFoldDB" id="A0A9I9EBH2"/>
<organism evidence="1">
    <name type="scientific">Cucumis melo</name>
    <name type="common">Muskmelon</name>
    <dbReference type="NCBI Taxonomy" id="3656"/>
    <lineage>
        <taxon>Eukaryota</taxon>
        <taxon>Viridiplantae</taxon>
        <taxon>Streptophyta</taxon>
        <taxon>Embryophyta</taxon>
        <taxon>Tracheophyta</taxon>
        <taxon>Spermatophyta</taxon>
        <taxon>Magnoliopsida</taxon>
        <taxon>eudicotyledons</taxon>
        <taxon>Gunneridae</taxon>
        <taxon>Pentapetalae</taxon>
        <taxon>rosids</taxon>
        <taxon>fabids</taxon>
        <taxon>Cucurbitales</taxon>
        <taxon>Cucurbitaceae</taxon>
        <taxon>Benincaseae</taxon>
        <taxon>Cucumis</taxon>
    </lineage>
</organism>
<dbReference type="EnsemblPlants" id="MELO3C031274.2.1">
    <property type="protein sequence ID" value="MELO3C031274.2.1"/>
    <property type="gene ID" value="MELO3C031274.2"/>
</dbReference>
<dbReference type="EnsemblPlants" id="MELO3C028857.2.1">
    <property type="protein sequence ID" value="MELO3C028857.2.1"/>
    <property type="gene ID" value="MELO3C028857.2"/>
</dbReference>
<dbReference type="Gramene" id="MELO3C031274.2.1">
    <property type="protein sequence ID" value="MELO3C031274.2.1"/>
    <property type="gene ID" value="MELO3C031274.2"/>
</dbReference>
<reference evidence="1" key="1">
    <citation type="submission" date="2023-03" db="UniProtKB">
        <authorList>
            <consortium name="EnsemblPlants"/>
        </authorList>
    </citation>
    <scope>IDENTIFICATION</scope>
</reference>
<dbReference type="Gramene" id="MELO3C028857.2.1">
    <property type="protein sequence ID" value="MELO3C028857.2.1"/>
    <property type="gene ID" value="MELO3C028857.2"/>
</dbReference>
<evidence type="ECO:0000313" key="1">
    <source>
        <dbReference type="EnsemblPlants" id="MELO3C031274.2.1"/>
    </source>
</evidence>
<sequence length="50" mass="5908">MVDTTKRNGWTSLTQLESKLRRMLKTTAADFWMLKTTTANLERHGRLREI</sequence>
<protein>
    <submittedName>
        <fullName evidence="1">Uncharacterized protein</fullName>
    </submittedName>
</protein>
<name>A0A9I9EBH2_CUCME</name>
<accession>A0A9I9EBH2</accession>